<accession>A0A9X7CCM2</accession>
<dbReference type="EMBL" id="NUIQ01000083">
    <property type="protein sequence ID" value="PGO77912.1"/>
    <property type="molecule type" value="Genomic_DNA"/>
</dbReference>
<sequence>LENNICPYCDWYEMEFSAVSIDHFLPKSKYPLLSIYPRNLVVACAACNDRIKKDNIYFPIAHPYYDEVADFFNFRLDNNEIVVEFKSGITPIDKRKVSNFLKLFDIKERFNRYHVKKLNVLSREIRQEVYEELKDNKVKLEDVAQSIKYKIKKEQQKLFEHKRQIPLTKLKVDYLNQINTLVEIKELAEYVLWDIEFYQNSSE</sequence>
<organism evidence="1 2">
    <name type="scientific">Bacillus cereus</name>
    <dbReference type="NCBI Taxonomy" id="1396"/>
    <lineage>
        <taxon>Bacteria</taxon>
        <taxon>Bacillati</taxon>
        <taxon>Bacillota</taxon>
        <taxon>Bacilli</taxon>
        <taxon>Bacillales</taxon>
        <taxon>Bacillaceae</taxon>
        <taxon>Bacillus</taxon>
        <taxon>Bacillus cereus group</taxon>
    </lineage>
</organism>
<evidence type="ECO:0000313" key="1">
    <source>
        <dbReference type="EMBL" id="PGO77912.1"/>
    </source>
</evidence>
<protein>
    <recommendedName>
        <fullName evidence="3">HNH endonuclease</fullName>
    </recommendedName>
</protein>
<dbReference type="AlphaFoldDB" id="A0A9X7CCM2"/>
<evidence type="ECO:0008006" key="3">
    <source>
        <dbReference type="Google" id="ProtNLM"/>
    </source>
</evidence>
<evidence type="ECO:0000313" key="2">
    <source>
        <dbReference type="Proteomes" id="UP000223834"/>
    </source>
</evidence>
<gene>
    <name evidence="1" type="ORF">CN980_10485</name>
</gene>
<dbReference type="Proteomes" id="UP000223834">
    <property type="component" value="Unassembled WGS sequence"/>
</dbReference>
<proteinExistence type="predicted"/>
<dbReference type="Gene3D" id="1.10.30.50">
    <property type="match status" value="1"/>
</dbReference>
<comment type="caution">
    <text evidence="1">The sequence shown here is derived from an EMBL/GenBank/DDBJ whole genome shotgun (WGS) entry which is preliminary data.</text>
</comment>
<name>A0A9X7CCM2_BACCE</name>
<feature type="non-terminal residue" evidence="1">
    <location>
        <position position="1"/>
    </location>
</feature>
<reference evidence="1 2" key="1">
    <citation type="submission" date="2017-09" db="EMBL/GenBank/DDBJ databases">
        <title>Large-scale bioinformatics analysis of Bacillus genomes uncovers conserved roles of natural products in bacterial physiology.</title>
        <authorList>
            <consortium name="Agbiome Team Llc"/>
            <person name="Bleich R.M."/>
            <person name="Grubbs K.J."/>
            <person name="Santa Maria K.C."/>
            <person name="Allen S.E."/>
            <person name="Farag S."/>
            <person name="Shank E.A."/>
            <person name="Bowers A."/>
        </authorList>
    </citation>
    <scope>NUCLEOTIDE SEQUENCE [LARGE SCALE GENOMIC DNA]</scope>
    <source>
        <strain evidence="1 2">AFS049141</strain>
    </source>
</reference>